<evidence type="ECO:0000256" key="5">
    <source>
        <dbReference type="ARBA" id="ARBA00023040"/>
    </source>
</evidence>
<evidence type="ECO:0000256" key="1">
    <source>
        <dbReference type="ARBA" id="ARBA00003929"/>
    </source>
</evidence>
<dbReference type="PRINTS" id="PR00245">
    <property type="entry name" value="OLFACTORYR"/>
</dbReference>
<dbReference type="Ensembl" id="ENSMPUT00000005881.1">
    <property type="protein sequence ID" value="ENSMPUP00000005781.1"/>
    <property type="gene ID" value="ENSMPUG00000005829.1"/>
</dbReference>
<feature type="transmembrane region" description="Helical" evidence="9">
    <location>
        <begin position="12"/>
        <end position="36"/>
    </location>
</feature>
<dbReference type="InterPro" id="IPR000276">
    <property type="entry name" value="GPCR_Rhodpsn"/>
</dbReference>
<keyword evidence="8" id="KW-0807">Transducer</keyword>
<dbReference type="EMBL" id="AEYP01105447">
    <property type="status" value="NOT_ANNOTATED_CDS"/>
    <property type="molecule type" value="Genomic_DNA"/>
</dbReference>
<evidence type="ECO:0000256" key="9">
    <source>
        <dbReference type="SAM" id="Phobius"/>
    </source>
</evidence>
<dbReference type="Gene3D" id="1.20.1070.10">
    <property type="entry name" value="Rhodopsin 7-helix transmembrane proteins"/>
    <property type="match status" value="1"/>
</dbReference>
<dbReference type="Pfam" id="PF13853">
    <property type="entry name" value="7tm_4"/>
    <property type="match status" value="1"/>
</dbReference>
<dbReference type="InterPro" id="IPR017452">
    <property type="entry name" value="GPCR_Rhodpsn_7TM"/>
</dbReference>
<dbReference type="InterPro" id="IPR000725">
    <property type="entry name" value="Olfact_rcpt"/>
</dbReference>
<dbReference type="GO" id="GO:0004984">
    <property type="term" value="F:olfactory receptor activity"/>
    <property type="evidence" value="ECO:0007669"/>
    <property type="project" value="InterPro"/>
</dbReference>
<evidence type="ECO:0000256" key="2">
    <source>
        <dbReference type="ARBA" id="ARBA00004141"/>
    </source>
</evidence>
<comment type="function">
    <text evidence="1">Putative odorant or sperm cell receptor.</text>
</comment>
<keyword evidence="6 9" id="KW-0472">Membrane</keyword>
<dbReference type="GO" id="GO:0004930">
    <property type="term" value="F:G protein-coupled receptor activity"/>
    <property type="evidence" value="ECO:0007669"/>
    <property type="project" value="UniProtKB-KW"/>
</dbReference>
<keyword evidence="4 9" id="KW-1133">Transmembrane helix</keyword>
<evidence type="ECO:0000256" key="3">
    <source>
        <dbReference type="ARBA" id="ARBA00022692"/>
    </source>
</evidence>
<dbReference type="PANTHER" id="PTHR48001">
    <property type="entry name" value="OLFACTORY RECEPTOR"/>
    <property type="match status" value="1"/>
</dbReference>
<keyword evidence="7" id="KW-0675">Receptor</keyword>
<comment type="subcellular location">
    <subcellularLocation>
        <location evidence="2">Membrane</location>
        <topology evidence="2">Multi-pass membrane protein</topology>
    </subcellularLocation>
</comment>
<evidence type="ECO:0000256" key="4">
    <source>
        <dbReference type="ARBA" id="ARBA00022989"/>
    </source>
</evidence>
<dbReference type="GO" id="GO:0016020">
    <property type="term" value="C:membrane"/>
    <property type="evidence" value="ECO:0007669"/>
    <property type="project" value="UniProtKB-SubCell"/>
</dbReference>
<dbReference type="GeneTree" id="ENSGT00940000162084"/>
<dbReference type="PRINTS" id="PR00237">
    <property type="entry name" value="GPCRRHODOPSN"/>
</dbReference>
<keyword evidence="5" id="KW-0297">G-protein coupled receptor</keyword>
<accession>M3Y380</accession>
<feature type="transmembrane region" description="Helical" evidence="9">
    <location>
        <begin position="101"/>
        <end position="123"/>
    </location>
</feature>
<evidence type="ECO:0000259" key="10">
    <source>
        <dbReference type="PROSITE" id="PS50262"/>
    </source>
</evidence>
<dbReference type="HOGENOM" id="CLU_012526_1_3_1"/>
<dbReference type="STRING" id="9669.ENSMPUP00000005781"/>
<dbReference type="InParanoid" id="M3Y380"/>
<keyword evidence="3 9" id="KW-0812">Transmembrane</keyword>
<sequence>KESEYQTYAAVFLLLEFSVTLEVQFMLFGLFLFMYLDMFTGNLLIILTICSDCHLHTPMYFFLSNLSSADICFTSTTGPKMLLTFCSQQSHNICRMPQPDFYFIFFACVFGCLDNLLLIMMTYDHCVAICHPPALPGHHESLALWAAGLGVLVLQALCAVLLHNHGNMTLFVCVCDFPEILKLACSDTLINNKVLYSATGLLAVSPFQEILSYNQILSSIPSTSSVVGKYKVIPTCTSHHSVVSLFYGTGLGVDFSSTAMSSTRMNLVASVMCTIDTPMLNPSIYTLRNRDMKGAMNRSLDRMFPLSIRTAI</sequence>
<evidence type="ECO:0000256" key="7">
    <source>
        <dbReference type="ARBA" id="ARBA00023170"/>
    </source>
</evidence>
<dbReference type="PROSITE" id="PS50262">
    <property type="entry name" value="G_PROTEIN_RECEP_F1_2"/>
    <property type="match status" value="1"/>
</dbReference>
<reference evidence="11" key="1">
    <citation type="submission" date="2024-06" db="UniProtKB">
        <authorList>
            <consortium name="Ensembl"/>
        </authorList>
    </citation>
    <scope>IDENTIFICATION</scope>
</reference>
<name>M3Y380_MUSPF</name>
<feature type="transmembrane region" description="Helical" evidence="9">
    <location>
        <begin position="42"/>
        <end position="63"/>
    </location>
</feature>
<dbReference type="eggNOG" id="ENOG502T9M8">
    <property type="taxonomic scope" value="Eukaryota"/>
</dbReference>
<evidence type="ECO:0000256" key="6">
    <source>
        <dbReference type="ARBA" id="ARBA00023136"/>
    </source>
</evidence>
<evidence type="ECO:0000256" key="8">
    <source>
        <dbReference type="ARBA" id="ARBA00023224"/>
    </source>
</evidence>
<dbReference type="SUPFAM" id="SSF81321">
    <property type="entry name" value="Family A G protein-coupled receptor-like"/>
    <property type="match status" value="1"/>
</dbReference>
<feature type="domain" description="G-protein coupled receptors family 1 profile" evidence="10">
    <location>
        <begin position="41"/>
        <end position="132"/>
    </location>
</feature>
<organism evidence="11">
    <name type="scientific">Mustela putorius furo</name>
    <name type="common">European domestic ferret</name>
    <name type="synonym">Mustela furo</name>
    <dbReference type="NCBI Taxonomy" id="9669"/>
    <lineage>
        <taxon>Eukaryota</taxon>
        <taxon>Metazoa</taxon>
        <taxon>Chordata</taxon>
        <taxon>Craniata</taxon>
        <taxon>Vertebrata</taxon>
        <taxon>Euteleostomi</taxon>
        <taxon>Mammalia</taxon>
        <taxon>Eutheria</taxon>
        <taxon>Laurasiatheria</taxon>
        <taxon>Carnivora</taxon>
        <taxon>Caniformia</taxon>
        <taxon>Musteloidea</taxon>
        <taxon>Mustelidae</taxon>
        <taxon>Mustelinae</taxon>
        <taxon>Mustela</taxon>
    </lineage>
</organism>
<feature type="transmembrane region" description="Helical" evidence="9">
    <location>
        <begin position="143"/>
        <end position="162"/>
    </location>
</feature>
<evidence type="ECO:0000313" key="11">
    <source>
        <dbReference type="Ensembl" id="ENSMPUP00000005781.1"/>
    </source>
</evidence>
<protein>
    <recommendedName>
        <fullName evidence="10">G-protein coupled receptors family 1 profile domain-containing protein</fullName>
    </recommendedName>
</protein>
<dbReference type="AlphaFoldDB" id="M3Y380"/>
<proteinExistence type="predicted"/>